<dbReference type="AlphaFoldDB" id="A0A445F1T1"/>
<protein>
    <recommendedName>
        <fullName evidence="2">non-specific serine/threonine protein kinase</fullName>
        <ecNumber evidence="2">2.7.11.1</ecNumber>
    </recommendedName>
</protein>
<sequence length="161" mass="17703">MGVQIAIRPTWALQKAVASGGSNPARLGELGGKHLPYFAINRGGSEEEKGTFGVVVLEIVSGHKVVDFRQPEVLLVNKVDEFEVRKRPLEALADMGLNGEYNLKELMRLVSLGAACTESDPKLRPSTTHIVTILDGNEKLIMGENMDSSEDWRQTNTCFSY</sequence>
<evidence type="ECO:0000256" key="4">
    <source>
        <dbReference type="ARBA" id="ARBA00022527"/>
    </source>
</evidence>
<keyword evidence="10" id="KW-1133">Transmembrane helix</keyword>
<dbReference type="SUPFAM" id="SSF56112">
    <property type="entry name" value="Protein kinase-like (PK-like)"/>
    <property type="match status" value="1"/>
</dbReference>
<dbReference type="InterPro" id="IPR011009">
    <property type="entry name" value="Kinase-like_dom_sf"/>
</dbReference>
<evidence type="ECO:0000256" key="2">
    <source>
        <dbReference type="ARBA" id="ARBA00012513"/>
    </source>
</evidence>
<dbReference type="Proteomes" id="UP000289340">
    <property type="component" value="Chromosome 20"/>
</dbReference>
<comment type="catalytic activity">
    <reaction evidence="12">
        <text>L-threonyl-[protein] + ATP = O-phospho-L-threonyl-[protein] + ADP + H(+)</text>
        <dbReference type="Rhea" id="RHEA:46608"/>
        <dbReference type="Rhea" id="RHEA-COMP:11060"/>
        <dbReference type="Rhea" id="RHEA-COMP:11605"/>
        <dbReference type="ChEBI" id="CHEBI:15378"/>
        <dbReference type="ChEBI" id="CHEBI:30013"/>
        <dbReference type="ChEBI" id="CHEBI:30616"/>
        <dbReference type="ChEBI" id="CHEBI:61977"/>
        <dbReference type="ChEBI" id="CHEBI:456216"/>
        <dbReference type="EC" id="2.7.11.1"/>
    </reaction>
</comment>
<keyword evidence="6" id="KW-0812">Transmembrane</keyword>
<dbReference type="GO" id="GO:0005886">
    <property type="term" value="C:plasma membrane"/>
    <property type="evidence" value="ECO:0007669"/>
    <property type="project" value="UniProtKB-SubCell"/>
</dbReference>
<evidence type="ECO:0000256" key="1">
    <source>
        <dbReference type="ARBA" id="ARBA00004162"/>
    </source>
</evidence>
<evidence type="ECO:0000256" key="10">
    <source>
        <dbReference type="ARBA" id="ARBA00022989"/>
    </source>
</evidence>
<evidence type="ECO:0000256" key="7">
    <source>
        <dbReference type="ARBA" id="ARBA00022741"/>
    </source>
</evidence>
<reference evidence="14 15" key="1">
    <citation type="submission" date="2018-09" db="EMBL/GenBank/DDBJ databases">
        <title>A high-quality reference genome of wild soybean provides a powerful tool to mine soybean genomes.</title>
        <authorList>
            <person name="Xie M."/>
            <person name="Chung C.Y.L."/>
            <person name="Li M.-W."/>
            <person name="Wong F.-L."/>
            <person name="Chan T.-F."/>
            <person name="Lam H.-M."/>
        </authorList>
    </citation>
    <scope>NUCLEOTIDE SEQUENCE [LARGE SCALE GENOMIC DNA]</scope>
    <source>
        <strain evidence="15">cv. W05</strain>
        <tissue evidence="14">Hypocotyl of etiolated seedlings</tissue>
    </source>
</reference>
<name>A0A445F1T1_GLYSO</name>
<keyword evidence="7" id="KW-0547">Nucleotide-binding</keyword>
<organism evidence="14 15">
    <name type="scientific">Glycine soja</name>
    <name type="common">Wild soybean</name>
    <dbReference type="NCBI Taxonomy" id="3848"/>
    <lineage>
        <taxon>Eukaryota</taxon>
        <taxon>Viridiplantae</taxon>
        <taxon>Streptophyta</taxon>
        <taxon>Embryophyta</taxon>
        <taxon>Tracheophyta</taxon>
        <taxon>Spermatophyta</taxon>
        <taxon>Magnoliopsida</taxon>
        <taxon>eudicotyledons</taxon>
        <taxon>Gunneridae</taxon>
        <taxon>Pentapetalae</taxon>
        <taxon>rosids</taxon>
        <taxon>fabids</taxon>
        <taxon>Fabales</taxon>
        <taxon>Fabaceae</taxon>
        <taxon>Papilionoideae</taxon>
        <taxon>50 kb inversion clade</taxon>
        <taxon>NPAAA clade</taxon>
        <taxon>indigoferoid/millettioid clade</taxon>
        <taxon>Phaseoleae</taxon>
        <taxon>Glycine</taxon>
        <taxon>Glycine subgen. Soja</taxon>
    </lineage>
</organism>
<keyword evidence="4" id="KW-0723">Serine/threonine-protein kinase</keyword>
<evidence type="ECO:0000256" key="8">
    <source>
        <dbReference type="ARBA" id="ARBA00022777"/>
    </source>
</evidence>
<keyword evidence="15" id="KW-1185">Reference proteome</keyword>
<proteinExistence type="predicted"/>
<evidence type="ECO:0000256" key="5">
    <source>
        <dbReference type="ARBA" id="ARBA00022679"/>
    </source>
</evidence>
<dbReference type="EC" id="2.7.11.1" evidence="2"/>
<evidence type="ECO:0000256" key="11">
    <source>
        <dbReference type="ARBA" id="ARBA00023136"/>
    </source>
</evidence>
<dbReference type="PANTHER" id="PTHR47982">
    <property type="entry name" value="PROLINE-RICH RECEPTOR-LIKE PROTEIN KINASE PERK4"/>
    <property type="match status" value="1"/>
</dbReference>
<evidence type="ECO:0000313" key="15">
    <source>
        <dbReference type="Proteomes" id="UP000289340"/>
    </source>
</evidence>
<accession>A0A445F1T1</accession>
<evidence type="ECO:0000256" key="9">
    <source>
        <dbReference type="ARBA" id="ARBA00022840"/>
    </source>
</evidence>
<comment type="subcellular location">
    <subcellularLocation>
        <location evidence="1">Cell membrane</location>
        <topology evidence="1">Single-pass membrane protein</topology>
    </subcellularLocation>
</comment>
<keyword evidence="11" id="KW-0472">Membrane</keyword>
<comment type="caution">
    <text evidence="14">The sequence shown here is derived from an EMBL/GenBank/DDBJ whole genome shotgun (WGS) entry which is preliminary data.</text>
</comment>
<keyword evidence="14" id="KW-0675">Receptor</keyword>
<evidence type="ECO:0000256" key="3">
    <source>
        <dbReference type="ARBA" id="ARBA00022475"/>
    </source>
</evidence>
<dbReference type="GO" id="GO:0005524">
    <property type="term" value="F:ATP binding"/>
    <property type="evidence" value="ECO:0007669"/>
    <property type="project" value="UniProtKB-KW"/>
</dbReference>
<keyword evidence="5" id="KW-0808">Transferase</keyword>
<keyword evidence="8 14" id="KW-0418">Kinase</keyword>
<comment type="catalytic activity">
    <reaction evidence="13">
        <text>L-seryl-[protein] + ATP = O-phospho-L-seryl-[protein] + ADP + H(+)</text>
        <dbReference type="Rhea" id="RHEA:17989"/>
        <dbReference type="Rhea" id="RHEA-COMP:9863"/>
        <dbReference type="Rhea" id="RHEA-COMP:11604"/>
        <dbReference type="ChEBI" id="CHEBI:15378"/>
        <dbReference type="ChEBI" id="CHEBI:29999"/>
        <dbReference type="ChEBI" id="CHEBI:30616"/>
        <dbReference type="ChEBI" id="CHEBI:83421"/>
        <dbReference type="ChEBI" id="CHEBI:456216"/>
        <dbReference type="EC" id="2.7.11.1"/>
    </reaction>
</comment>
<evidence type="ECO:0000256" key="13">
    <source>
        <dbReference type="ARBA" id="ARBA00048679"/>
    </source>
</evidence>
<evidence type="ECO:0000256" key="6">
    <source>
        <dbReference type="ARBA" id="ARBA00022692"/>
    </source>
</evidence>
<evidence type="ECO:0000256" key="12">
    <source>
        <dbReference type="ARBA" id="ARBA00047899"/>
    </source>
</evidence>
<keyword evidence="3" id="KW-1003">Cell membrane</keyword>
<dbReference type="InterPro" id="IPR047117">
    <property type="entry name" value="PERK1-13-like"/>
</dbReference>
<gene>
    <name evidence="14" type="ORF">D0Y65_053416</name>
</gene>
<evidence type="ECO:0000313" key="14">
    <source>
        <dbReference type="EMBL" id="RZB42815.1"/>
    </source>
</evidence>
<dbReference type="GO" id="GO:0004674">
    <property type="term" value="F:protein serine/threonine kinase activity"/>
    <property type="evidence" value="ECO:0007669"/>
    <property type="project" value="UniProtKB-KW"/>
</dbReference>
<keyword evidence="9" id="KW-0067">ATP-binding</keyword>
<dbReference type="Gene3D" id="1.10.510.10">
    <property type="entry name" value="Transferase(Phosphotransferase) domain 1"/>
    <property type="match status" value="1"/>
</dbReference>
<dbReference type="EMBL" id="QZWG01000020">
    <property type="protein sequence ID" value="RZB42815.1"/>
    <property type="molecule type" value="Genomic_DNA"/>
</dbReference>